<evidence type="ECO:0000256" key="2">
    <source>
        <dbReference type="ARBA" id="ARBA00023002"/>
    </source>
</evidence>
<dbReference type="PANTHER" id="PTHR43669:SF3">
    <property type="entry name" value="ALCOHOL DEHYDROGENASE, PUTATIVE (AFU_ORTHOLOGUE AFUA_3G03445)-RELATED"/>
    <property type="match status" value="1"/>
</dbReference>
<name>A0ABY5YXG4_9ACTN</name>
<evidence type="ECO:0000313" key="6">
    <source>
        <dbReference type="Proteomes" id="UP001058271"/>
    </source>
</evidence>
<sequence length="268" mass="27656">MNVDVDGRSVLITGAARGLGLAYARYLADRGARVVLSDIDAAEVRQAADALPNGVALPCDVSEWDAAGQLVADAEERVGPLDAVINNAGIFHVATVADETMERVRRSLEVNLLGTVAVAHHALRRMTARRTGVVVNTTSKSFVGMAGMGTYGATKAAIVALTRAWSLDLADAGVAVVAFAPKAYTRMSTVRGVETPDRNRPPDRVAPVIAGLLCADPRSINGAVLGYDGNELVVAHPPLIARVAEGDGAGIAELVASGAFAPGAGMTH</sequence>
<dbReference type="CDD" id="cd05233">
    <property type="entry name" value="SDR_c"/>
    <property type="match status" value="1"/>
</dbReference>
<accession>A0ABY5YXG4</accession>
<organism evidence="5 6">
    <name type="scientific">Dactylosporangium roseum</name>
    <dbReference type="NCBI Taxonomy" id="47989"/>
    <lineage>
        <taxon>Bacteria</taxon>
        <taxon>Bacillati</taxon>
        <taxon>Actinomycetota</taxon>
        <taxon>Actinomycetes</taxon>
        <taxon>Micromonosporales</taxon>
        <taxon>Micromonosporaceae</taxon>
        <taxon>Dactylosporangium</taxon>
    </lineage>
</organism>
<dbReference type="Proteomes" id="UP001058271">
    <property type="component" value="Chromosome"/>
</dbReference>
<dbReference type="InterPro" id="IPR036291">
    <property type="entry name" value="NAD(P)-bd_dom_sf"/>
</dbReference>
<dbReference type="PANTHER" id="PTHR43669">
    <property type="entry name" value="5-KETO-D-GLUCONATE 5-REDUCTASE"/>
    <property type="match status" value="1"/>
</dbReference>
<evidence type="ECO:0000256" key="3">
    <source>
        <dbReference type="RuleBase" id="RU000363"/>
    </source>
</evidence>
<evidence type="ECO:0000259" key="4">
    <source>
        <dbReference type="SMART" id="SM00822"/>
    </source>
</evidence>
<keyword evidence="2" id="KW-0560">Oxidoreductase</keyword>
<dbReference type="InterPro" id="IPR057326">
    <property type="entry name" value="KR_dom"/>
</dbReference>
<dbReference type="SMART" id="SM00822">
    <property type="entry name" value="PKS_KR"/>
    <property type="match status" value="1"/>
</dbReference>
<proteinExistence type="inferred from homology"/>
<dbReference type="RefSeq" id="WP_260723751.1">
    <property type="nucleotide sequence ID" value="NZ_BAAABS010000011.1"/>
</dbReference>
<dbReference type="Pfam" id="PF00106">
    <property type="entry name" value="adh_short"/>
    <property type="match status" value="1"/>
</dbReference>
<dbReference type="Gene3D" id="3.40.50.720">
    <property type="entry name" value="NAD(P)-binding Rossmann-like Domain"/>
    <property type="match status" value="1"/>
</dbReference>
<feature type="domain" description="Ketoreductase" evidence="4">
    <location>
        <begin position="8"/>
        <end position="182"/>
    </location>
</feature>
<protein>
    <submittedName>
        <fullName evidence="5">SDR family oxidoreductase</fullName>
    </submittedName>
</protein>
<reference evidence="5" key="1">
    <citation type="submission" date="2021-04" db="EMBL/GenBank/DDBJ databases">
        <title>Biosynthetic gene clusters of Dactylosporangioum roseum.</title>
        <authorList>
            <person name="Hartkoorn R.C."/>
            <person name="Beaudoing E."/>
            <person name="Hot D."/>
            <person name="Moureu S."/>
        </authorList>
    </citation>
    <scope>NUCLEOTIDE SEQUENCE</scope>
    <source>
        <strain evidence="5">NRRL B-16295</strain>
    </source>
</reference>
<keyword evidence="6" id="KW-1185">Reference proteome</keyword>
<dbReference type="InterPro" id="IPR002347">
    <property type="entry name" value="SDR_fam"/>
</dbReference>
<evidence type="ECO:0000256" key="1">
    <source>
        <dbReference type="ARBA" id="ARBA00006484"/>
    </source>
</evidence>
<dbReference type="SUPFAM" id="SSF51735">
    <property type="entry name" value="NAD(P)-binding Rossmann-fold domains"/>
    <property type="match status" value="1"/>
</dbReference>
<dbReference type="PRINTS" id="PR00080">
    <property type="entry name" value="SDRFAMILY"/>
</dbReference>
<comment type="similarity">
    <text evidence="1 3">Belongs to the short-chain dehydrogenases/reductases (SDR) family.</text>
</comment>
<dbReference type="PRINTS" id="PR00081">
    <property type="entry name" value="GDHRDH"/>
</dbReference>
<dbReference type="EMBL" id="CP073721">
    <property type="protein sequence ID" value="UWZ34434.1"/>
    <property type="molecule type" value="Genomic_DNA"/>
</dbReference>
<gene>
    <name evidence="5" type="ORF">Drose_24785</name>
</gene>
<evidence type="ECO:0000313" key="5">
    <source>
        <dbReference type="EMBL" id="UWZ34434.1"/>
    </source>
</evidence>